<accession>A0A6B0SIR4</accession>
<feature type="domain" description="DUF8141" evidence="2">
    <location>
        <begin position="3"/>
        <end position="67"/>
    </location>
</feature>
<keyword evidence="1" id="KW-0472">Membrane</keyword>
<evidence type="ECO:0000313" key="4">
    <source>
        <dbReference type="Proteomes" id="UP000471521"/>
    </source>
</evidence>
<dbReference type="OrthoDB" id="257357at2157"/>
<proteinExistence type="predicted"/>
<sequence>MASKLARKFDSMSFQAQIVVLAAVLDPLGFVAGYLLAPAFDAEPLIGGVVGLVAASVPTSLFVMRRAAENG</sequence>
<gene>
    <name evidence="3" type="ORF">GRX66_01840</name>
</gene>
<keyword evidence="1" id="KW-1133">Transmembrane helix</keyword>
<feature type="transmembrane region" description="Helical" evidence="1">
    <location>
        <begin position="45"/>
        <end position="64"/>
    </location>
</feature>
<comment type="caution">
    <text evidence="3">The sequence shown here is derived from an EMBL/GenBank/DDBJ whole genome shotgun (WGS) entry which is preliminary data.</text>
</comment>
<dbReference type="AlphaFoldDB" id="A0A6B0SIR4"/>
<dbReference type="Pfam" id="PF26464">
    <property type="entry name" value="DUF8141"/>
    <property type="match status" value="1"/>
</dbReference>
<dbReference type="EMBL" id="WUUU01000005">
    <property type="protein sequence ID" value="MXR19403.1"/>
    <property type="molecule type" value="Genomic_DNA"/>
</dbReference>
<dbReference type="Proteomes" id="UP000471521">
    <property type="component" value="Unassembled WGS sequence"/>
</dbReference>
<dbReference type="RefSeq" id="WP_159524994.1">
    <property type="nucleotide sequence ID" value="NZ_WUUU01000005.1"/>
</dbReference>
<name>A0A6B0SIR4_9EURY</name>
<reference evidence="3 4" key="1">
    <citation type="submission" date="2019-12" db="EMBL/GenBank/DDBJ databases">
        <title>Isolation and characterization of three novel carbon monoxide-oxidizing members of Halobacteria from salione crusts and soils.</title>
        <authorList>
            <person name="Myers M.R."/>
            <person name="King G.M."/>
        </authorList>
    </citation>
    <scope>NUCLEOTIDE SEQUENCE [LARGE SCALE GENOMIC DNA]</scope>
    <source>
        <strain evidence="3 4">PCN9</strain>
    </source>
</reference>
<dbReference type="InterPro" id="IPR058454">
    <property type="entry name" value="DUF8141"/>
</dbReference>
<evidence type="ECO:0000256" key="1">
    <source>
        <dbReference type="SAM" id="Phobius"/>
    </source>
</evidence>
<keyword evidence="4" id="KW-1185">Reference proteome</keyword>
<protein>
    <recommendedName>
        <fullName evidence="2">DUF8141 domain-containing protein</fullName>
    </recommendedName>
</protein>
<organism evidence="3 4">
    <name type="scientific">Halobacterium bonnevillei</name>
    <dbReference type="NCBI Taxonomy" id="2692200"/>
    <lineage>
        <taxon>Archaea</taxon>
        <taxon>Methanobacteriati</taxon>
        <taxon>Methanobacteriota</taxon>
        <taxon>Stenosarchaea group</taxon>
        <taxon>Halobacteria</taxon>
        <taxon>Halobacteriales</taxon>
        <taxon>Halobacteriaceae</taxon>
        <taxon>Halobacterium</taxon>
    </lineage>
</organism>
<evidence type="ECO:0000259" key="2">
    <source>
        <dbReference type="Pfam" id="PF26464"/>
    </source>
</evidence>
<feature type="transmembrane region" description="Helical" evidence="1">
    <location>
        <begin position="12"/>
        <end position="39"/>
    </location>
</feature>
<evidence type="ECO:0000313" key="3">
    <source>
        <dbReference type="EMBL" id="MXR19403.1"/>
    </source>
</evidence>
<keyword evidence="1" id="KW-0812">Transmembrane</keyword>